<dbReference type="Pfam" id="PF00984">
    <property type="entry name" value="UDPG_MGDP_dh"/>
    <property type="match status" value="1"/>
</dbReference>
<evidence type="ECO:0000256" key="6">
    <source>
        <dbReference type="ARBA" id="ARBA00047473"/>
    </source>
</evidence>
<comment type="pathway">
    <text evidence="1">Nucleotide-sugar biosynthesis; UDP-alpha-D-glucuronate biosynthesis; UDP-alpha-D-glucuronate from UDP-alpha-D-glucose: step 1/1.</text>
</comment>
<organism evidence="9">
    <name type="scientific">Gulosibacter sediminis</name>
    <dbReference type="NCBI Taxonomy" id="1729695"/>
    <lineage>
        <taxon>Bacteria</taxon>
        <taxon>Bacillati</taxon>
        <taxon>Actinomycetota</taxon>
        <taxon>Actinomycetes</taxon>
        <taxon>Micrococcales</taxon>
        <taxon>Microbacteriaceae</taxon>
        <taxon>Gulosibacter</taxon>
    </lineage>
</organism>
<dbReference type="Pfam" id="PF03720">
    <property type="entry name" value="UDPG_MGDP_dh_C"/>
    <property type="match status" value="1"/>
</dbReference>
<dbReference type="PANTHER" id="PTHR43750:SF3">
    <property type="entry name" value="UDP-GLUCOSE 6-DEHYDROGENASE TUAD"/>
    <property type="match status" value="1"/>
</dbReference>
<name>A0ABY4MXG4_9MICO</name>
<evidence type="ECO:0000256" key="2">
    <source>
        <dbReference type="ARBA" id="ARBA00006601"/>
    </source>
</evidence>
<evidence type="ECO:0000256" key="1">
    <source>
        <dbReference type="ARBA" id="ARBA00004701"/>
    </source>
</evidence>
<accession>A0ABY4MXG4</accession>
<dbReference type="EMBL" id="CP097160">
    <property type="protein sequence ID" value="UQN14410.1"/>
    <property type="molecule type" value="Genomic_DNA"/>
</dbReference>
<dbReference type="InterPro" id="IPR008927">
    <property type="entry name" value="6-PGluconate_DH-like_C_sf"/>
</dbReference>
<dbReference type="PIRSF" id="PIRSF500134">
    <property type="entry name" value="UDPglc_DH_bac"/>
    <property type="match status" value="1"/>
</dbReference>
<dbReference type="InterPro" id="IPR001732">
    <property type="entry name" value="UDP-Glc/GDP-Man_DH_N"/>
</dbReference>
<dbReference type="InterPro" id="IPR014027">
    <property type="entry name" value="UDP-Glc/GDP-Man_DH_C"/>
</dbReference>
<comment type="catalytic activity">
    <reaction evidence="6 7">
        <text>UDP-alpha-D-glucose + 2 NAD(+) + H2O = UDP-alpha-D-glucuronate + 2 NADH + 3 H(+)</text>
        <dbReference type="Rhea" id="RHEA:23596"/>
        <dbReference type="ChEBI" id="CHEBI:15377"/>
        <dbReference type="ChEBI" id="CHEBI:15378"/>
        <dbReference type="ChEBI" id="CHEBI:57540"/>
        <dbReference type="ChEBI" id="CHEBI:57945"/>
        <dbReference type="ChEBI" id="CHEBI:58052"/>
        <dbReference type="ChEBI" id="CHEBI:58885"/>
        <dbReference type="EC" id="1.1.1.22"/>
    </reaction>
</comment>
<dbReference type="SUPFAM" id="SSF52413">
    <property type="entry name" value="UDP-glucose/GDP-mannose dehydrogenase C-terminal domain"/>
    <property type="match status" value="1"/>
</dbReference>
<dbReference type="InterPro" id="IPR028357">
    <property type="entry name" value="UDPglc_DH_bac"/>
</dbReference>
<dbReference type="PIRSF" id="PIRSF000124">
    <property type="entry name" value="UDPglc_GDPman_dh"/>
    <property type="match status" value="1"/>
</dbReference>
<evidence type="ECO:0000259" key="8">
    <source>
        <dbReference type="SMART" id="SM00984"/>
    </source>
</evidence>
<dbReference type="PANTHER" id="PTHR43750">
    <property type="entry name" value="UDP-GLUCOSE 6-DEHYDROGENASE TUAD"/>
    <property type="match status" value="1"/>
</dbReference>
<reference evidence="9" key="1">
    <citation type="submission" date="2022-05" db="EMBL/GenBank/DDBJ databases">
        <title>Complete genome sequence of toluene-degrading Gulosibacter sediminis strain ACHW.36C.</title>
        <authorList>
            <person name="Wai A.C."/>
            <person name="Lai G.K."/>
            <person name="Griffin S.D."/>
            <person name="Leung F.C."/>
        </authorList>
    </citation>
    <scope>NUCLEOTIDE SEQUENCE [LARGE SCALE GENOMIC DNA]</scope>
    <source>
        <strain evidence="9">ACHW.36C</strain>
    </source>
</reference>
<keyword evidence="5 7" id="KW-0520">NAD</keyword>
<gene>
    <name evidence="9" type="ORF">M3M28_10165</name>
</gene>
<dbReference type="InterPro" id="IPR036291">
    <property type="entry name" value="NAD(P)-bd_dom_sf"/>
</dbReference>
<evidence type="ECO:0000313" key="9">
    <source>
        <dbReference type="EMBL" id="UQN14410.1"/>
    </source>
</evidence>
<dbReference type="NCBIfam" id="TIGR03026">
    <property type="entry name" value="NDP-sugDHase"/>
    <property type="match status" value="1"/>
</dbReference>
<keyword evidence="4 7" id="KW-0560">Oxidoreductase</keyword>
<proteinExistence type="inferred from homology"/>
<evidence type="ECO:0000256" key="7">
    <source>
        <dbReference type="PIRNR" id="PIRNR000124"/>
    </source>
</evidence>
<sequence>MSKLSVIGCGYLGAVHAASMAEVGHQVVGIDTDADKVALLSAGKSPFYEPGFDELLRRNVESGRLTFSTDFAAAADADVHFIGVGTPQRRDGQGADLTYVHAATDALLAVLPDHPENPSLVAGKSTVPVGTAAVLADKFAAKGAIVAWNPEFLREGFAVDDTLRPDRLVYGLPADPAQAELAEAKLDEAYAKILSGETYEGLDWSETPKVVTDYATAELVKVAANSFLATKISFINAMAEICDATGGNVTTLAEAIGYDDRIGKKFLRAGVGFGGGCLPKDIRAFQARVDELGLDDTLDFLSDIDAVNVRQRSRVVAKLADALGGSVEGKTIAVLGAAFKPDSDDIRDSPAVDVARQLAAAGADVRVTDPKAGPVVARFADDLNFVDSIDDAVTGVDAVAVLTEWKQFQQLDAAKVAELATGRIVVDGRNCLDRGNWESAGFTYLAMGR</sequence>
<dbReference type="SMART" id="SM00984">
    <property type="entry name" value="UDPG_MGDP_dh_C"/>
    <property type="match status" value="1"/>
</dbReference>
<evidence type="ECO:0000256" key="4">
    <source>
        <dbReference type="ARBA" id="ARBA00023002"/>
    </source>
</evidence>
<dbReference type="EC" id="1.1.1.22" evidence="3 7"/>
<feature type="domain" description="UDP-glucose/GDP-mannose dehydrogenase C-terminal" evidence="8">
    <location>
        <begin position="333"/>
        <end position="434"/>
    </location>
</feature>
<protein>
    <recommendedName>
        <fullName evidence="3 7">UDP-glucose 6-dehydrogenase</fullName>
        <ecNumber evidence="3 7">1.1.1.22</ecNumber>
    </recommendedName>
</protein>
<dbReference type="InterPro" id="IPR036220">
    <property type="entry name" value="UDP-Glc/GDP-Man_DH_C_sf"/>
</dbReference>
<dbReference type="SUPFAM" id="SSF51735">
    <property type="entry name" value="NAD(P)-binding Rossmann-fold domains"/>
    <property type="match status" value="1"/>
</dbReference>
<dbReference type="InterPro" id="IPR017476">
    <property type="entry name" value="UDP-Glc/GDP-Man"/>
</dbReference>
<dbReference type="SUPFAM" id="SSF48179">
    <property type="entry name" value="6-phosphogluconate dehydrogenase C-terminal domain-like"/>
    <property type="match status" value="1"/>
</dbReference>
<evidence type="ECO:0000256" key="3">
    <source>
        <dbReference type="ARBA" id="ARBA00012954"/>
    </source>
</evidence>
<dbReference type="Pfam" id="PF03721">
    <property type="entry name" value="UDPG_MGDP_dh_N"/>
    <property type="match status" value="1"/>
</dbReference>
<comment type="similarity">
    <text evidence="2 7">Belongs to the UDP-glucose/GDP-mannose dehydrogenase family.</text>
</comment>
<dbReference type="InterPro" id="IPR014026">
    <property type="entry name" value="UDP-Glc/GDP-Man_DH_dimer"/>
</dbReference>
<dbReference type="Gene3D" id="3.40.50.720">
    <property type="entry name" value="NAD(P)-binding Rossmann-like Domain"/>
    <property type="match status" value="2"/>
</dbReference>
<dbReference type="Gene3D" id="1.20.5.100">
    <property type="entry name" value="Cytochrome c1, transmembrane anchor, C-terminal"/>
    <property type="match status" value="1"/>
</dbReference>
<evidence type="ECO:0000256" key="5">
    <source>
        <dbReference type="ARBA" id="ARBA00023027"/>
    </source>
</evidence>